<evidence type="ECO:0000256" key="5">
    <source>
        <dbReference type="ARBA" id="ARBA00023098"/>
    </source>
</evidence>
<keyword evidence="6" id="KW-0325">Glycoprotein</keyword>
<sequence length="553" mass="63335">MKLLELIVSVLFLSFVLCNNAHLEQLRFSRGYDSITVDISEGYLKDYQENNNLLKNNLHQNGLKRDSIEFLPDPPGENKGDRTKCYLAGSLEGKEEGYVKVAESILFNYMDGQSQIDGYNLPDDVLDFIKTQLKWLKKQSKNHLSKVELKKDKLFFKDTEDLIDKETQFWLSVNCVLLMVRGMYDSFVENGSTITLDQFLTLPYMADMEDLLNKFDFQNGHPERVKKKNMGDCTIIVKDINNEEEDDLYIAHNTHNTYSIMLRLFKSVTIEWDEYSDFMKAKTMRFSSRYGGIASKDDFYALDSGIVAMESSILIYNNELYKRIYPESVPYFVSVTVANWMSNTNEEWIDNYLNHYGGTHIAQWVLIDTKKEKYSPGSINVLDAIMGDSEAFDVSKEFKAKGYWGGYNVPFSQRILEECHYDPVNHGYNTDERARIIASKIGEANTPESIRSLIRYNGNPSAPCGSISPRCDLSEKGGSAFGAIDSKYTQATWIKNGSIKVLGVGAPTWNIEEGFPPFKFSGRYKDVPHRETPEELSFGWHEIFSSNKEPYSN</sequence>
<dbReference type="EC" id="3.1.1.-" evidence="7"/>
<dbReference type="GO" id="GO:0004620">
    <property type="term" value="F:phospholipase activity"/>
    <property type="evidence" value="ECO:0007669"/>
    <property type="project" value="InterPro"/>
</dbReference>
<reference evidence="8" key="1">
    <citation type="submission" date="2023-07" db="EMBL/GenBank/DDBJ databases">
        <authorList>
            <consortium name="AG Swart"/>
            <person name="Singh M."/>
            <person name="Singh A."/>
            <person name="Seah K."/>
            <person name="Emmerich C."/>
        </authorList>
    </citation>
    <scope>NUCLEOTIDE SEQUENCE</scope>
    <source>
        <strain evidence="8">DP1</strain>
    </source>
</reference>
<name>A0AAD1UF06_EUPCR</name>
<evidence type="ECO:0000313" key="9">
    <source>
        <dbReference type="Proteomes" id="UP001295684"/>
    </source>
</evidence>
<feature type="chain" id="PRO_5041765398" description="Phospholipase B-like" evidence="7">
    <location>
        <begin position="19"/>
        <end position="553"/>
    </location>
</feature>
<keyword evidence="4 7" id="KW-0442">Lipid degradation</keyword>
<evidence type="ECO:0000256" key="6">
    <source>
        <dbReference type="ARBA" id="ARBA00023180"/>
    </source>
</evidence>
<evidence type="ECO:0000256" key="2">
    <source>
        <dbReference type="ARBA" id="ARBA00022729"/>
    </source>
</evidence>
<protein>
    <recommendedName>
        <fullName evidence="7">Phospholipase B-like</fullName>
        <ecNumber evidence="7">3.1.1.-</ecNumber>
    </recommendedName>
</protein>
<keyword evidence="9" id="KW-1185">Reference proteome</keyword>
<proteinExistence type="inferred from homology"/>
<dbReference type="AlphaFoldDB" id="A0AAD1UF06"/>
<dbReference type="EMBL" id="CAMPGE010005077">
    <property type="protein sequence ID" value="CAI2363923.1"/>
    <property type="molecule type" value="Genomic_DNA"/>
</dbReference>
<accession>A0AAD1UF06</accession>
<dbReference type="PANTHER" id="PTHR12370">
    <property type="entry name" value="PHOSPHOLIPASE B-RELATED"/>
    <property type="match status" value="1"/>
</dbReference>
<feature type="signal peptide" evidence="7">
    <location>
        <begin position="1"/>
        <end position="18"/>
    </location>
</feature>
<comment type="function">
    <text evidence="7">Putative phospholipase.</text>
</comment>
<dbReference type="Pfam" id="PF04916">
    <property type="entry name" value="Phospholip_B"/>
    <property type="match status" value="1"/>
</dbReference>
<evidence type="ECO:0000256" key="4">
    <source>
        <dbReference type="ARBA" id="ARBA00022963"/>
    </source>
</evidence>
<comment type="caution">
    <text evidence="8">The sequence shown here is derived from an EMBL/GenBank/DDBJ whole genome shotgun (WGS) entry which is preliminary data.</text>
</comment>
<evidence type="ECO:0000313" key="8">
    <source>
        <dbReference type="EMBL" id="CAI2363923.1"/>
    </source>
</evidence>
<evidence type="ECO:0000256" key="3">
    <source>
        <dbReference type="ARBA" id="ARBA00022801"/>
    </source>
</evidence>
<dbReference type="Proteomes" id="UP001295684">
    <property type="component" value="Unassembled WGS sequence"/>
</dbReference>
<keyword evidence="5 7" id="KW-0443">Lipid metabolism</keyword>
<evidence type="ECO:0000256" key="1">
    <source>
        <dbReference type="ARBA" id="ARBA00007835"/>
    </source>
</evidence>
<dbReference type="InterPro" id="IPR007000">
    <property type="entry name" value="PLipase_B-like"/>
</dbReference>
<dbReference type="GO" id="GO:0016042">
    <property type="term" value="P:lipid catabolic process"/>
    <property type="evidence" value="ECO:0007669"/>
    <property type="project" value="UniProtKB-KW"/>
</dbReference>
<keyword evidence="2 7" id="KW-0732">Signal</keyword>
<dbReference type="Gene3D" id="3.60.60.30">
    <property type="match status" value="1"/>
</dbReference>
<evidence type="ECO:0000256" key="7">
    <source>
        <dbReference type="RuleBase" id="RU364138"/>
    </source>
</evidence>
<organism evidence="8 9">
    <name type="scientific">Euplotes crassus</name>
    <dbReference type="NCBI Taxonomy" id="5936"/>
    <lineage>
        <taxon>Eukaryota</taxon>
        <taxon>Sar</taxon>
        <taxon>Alveolata</taxon>
        <taxon>Ciliophora</taxon>
        <taxon>Intramacronucleata</taxon>
        <taxon>Spirotrichea</taxon>
        <taxon>Hypotrichia</taxon>
        <taxon>Euplotida</taxon>
        <taxon>Euplotidae</taxon>
        <taxon>Moneuplotes</taxon>
    </lineage>
</organism>
<dbReference type="PANTHER" id="PTHR12370:SF24">
    <property type="entry name" value="PHOSPHOLIPASE B-LIKE"/>
    <property type="match status" value="1"/>
</dbReference>
<gene>
    <name evidence="8" type="ORF">ECRASSUSDP1_LOCUS5263</name>
</gene>
<comment type="similarity">
    <text evidence="1 7">Belongs to the phospholipase B-like family.</text>
</comment>
<keyword evidence="3 7" id="KW-0378">Hydrolase</keyword>